<dbReference type="InterPro" id="IPR015449">
    <property type="entry name" value="K_chnl_Ca-activ_SK"/>
</dbReference>
<feature type="transmembrane region" description="Helical" evidence="1">
    <location>
        <begin position="85"/>
        <end position="104"/>
    </location>
</feature>
<feature type="transmembrane region" description="Helical" evidence="1">
    <location>
        <begin position="15"/>
        <end position="39"/>
    </location>
</feature>
<feature type="transmembrane region" description="Helical" evidence="1">
    <location>
        <begin position="159"/>
        <end position="180"/>
    </location>
</feature>
<dbReference type="InterPro" id="IPR013099">
    <property type="entry name" value="K_chnl_dom"/>
</dbReference>
<gene>
    <name evidence="3" type="ORF">JN11_00749</name>
</gene>
<dbReference type="SUPFAM" id="SSF81324">
    <property type="entry name" value="Voltage-gated potassium channels"/>
    <property type="match status" value="1"/>
</dbReference>
<evidence type="ECO:0000256" key="1">
    <source>
        <dbReference type="SAM" id="Phobius"/>
    </source>
</evidence>
<protein>
    <submittedName>
        <fullName evidence="3">Ion channel</fullName>
    </submittedName>
</protein>
<feature type="domain" description="Potassium channel" evidence="2">
    <location>
        <begin position="138"/>
        <end position="205"/>
    </location>
</feature>
<feature type="transmembrane region" description="Helical" evidence="1">
    <location>
        <begin position="186"/>
        <end position="205"/>
    </location>
</feature>
<keyword evidence="4" id="KW-1185">Reference proteome</keyword>
<sequence length="218" mass="24833">MKKISYWLAGRKYEILVLSFLVLIFGNTFCQALFMAILLPLQNMLAAFIIFYREKRTRIIIGTMIVLVLGIALLNCCYHSQVESGTILGIYFLYFILISSKVYTKIFKTDQVSSEVLAVLVCGFILLCLTNAIIFITIEVNYPNSYLHMVHNHHRFDDLIYFSFTTMLTIGYGDIVPLTLLAKRSVILAGLTGHLYTVLVTGIIIGKYLQDKRERPVP</sequence>
<dbReference type="EMBL" id="VLLI01000002">
    <property type="protein sequence ID" value="TWJ03212.1"/>
    <property type="molecule type" value="Genomic_DNA"/>
</dbReference>
<accession>A0A562UBQ6</accession>
<evidence type="ECO:0000313" key="4">
    <source>
        <dbReference type="Proteomes" id="UP000317010"/>
    </source>
</evidence>
<feature type="transmembrane region" description="Helical" evidence="1">
    <location>
        <begin position="116"/>
        <end position="138"/>
    </location>
</feature>
<organism evidence="3 4">
    <name type="scientific">Mucilaginibacter frigoritolerans</name>
    <dbReference type="NCBI Taxonomy" id="652788"/>
    <lineage>
        <taxon>Bacteria</taxon>
        <taxon>Pseudomonadati</taxon>
        <taxon>Bacteroidota</taxon>
        <taxon>Sphingobacteriia</taxon>
        <taxon>Sphingobacteriales</taxon>
        <taxon>Sphingobacteriaceae</taxon>
        <taxon>Mucilaginibacter</taxon>
    </lineage>
</organism>
<reference evidence="3 4" key="1">
    <citation type="submission" date="2019-07" db="EMBL/GenBank/DDBJ databases">
        <title>Genomic Encyclopedia of Archaeal and Bacterial Type Strains, Phase II (KMG-II): from individual species to whole genera.</title>
        <authorList>
            <person name="Goeker M."/>
        </authorList>
    </citation>
    <scope>NUCLEOTIDE SEQUENCE [LARGE SCALE GENOMIC DNA]</scope>
    <source>
        <strain evidence="3 4">ATCC BAA-1854</strain>
    </source>
</reference>
<name>A0A562UBQ6_9SPHI</name>
<keyword evidence="1" id="KW-0472">Membrane</keyword>
<dbReference type="GO" id="GO:0016286">
    <property type="term" value="F:small conductance calcium-activated potassium channel activity"/>
    <property type="evidence" value="ECO:0007669"/>
    <property type="project" value="InterPro"/>
</dbReference>
<dbReference type="Gene3D" id="1.10.287.70">
    <property type="match status" value="1"/>
</dbReference>
<dbReference type="Pfam" id="PF07885">
    <property type="entry name" value="Ion_trans_2"/>
    <property type="match status" value="1"/>
</dbReference>
<evidence type="ECO:0000313" key="3">
    <source>
        <dbReference type="EMBL" id="TWJ03212.1"/>
    </source>
</evidence>
<dbReference type="GO" id="GO:0016020">
    <property type="term" value="C:membrane"/>
    <property type="evidence" value="ECO:0007669"/>
    <property type="project" value="InterPro"/>
</dbReference>
<dbReference type="OrthoDB" id="9799090at2"/>
<evidence type="ECO:0000259" key="2">
    <source>
        <dbReference type="Pfam" id="PF07885"/>
    </source>
</evidence>
<dbReference type="PANTHER" id="PTHR10153">
    <property type="entry name" value="SMALL CONDUCTANCE CALCIUM-ACTIVATED POTASSIUM CHANNEL"/>
    <property type="match status" value="1"/>
</dbReference>
<comment type="caution">
    <text evidence="3">The sequence shown here is derived from an EMBL/GenBank/DDBJ whole genome shotgun (WGS) entry which is preliminary data.</text>
</comment>
<dbReference type="RefSeq" id="WP_144909754.1">
    <property type="nucleotide sequence ID" value="NZ_VLLI01000002.1"/>
</dbReference>
<dbReference type="Proteomes" id="UP000317010">
    <property type="component" value="Unassembled WGS sequence"/>
</dbReference>
<feature type="transmembrane region" description="Helical" evidence="1">
    <location>
        <begin position="59"/>
        <end position="78"/>
    </location>
</feature>
<keyword evidence="1" id="KW-0812">Transmembrane</keyword>
<proteinExistence type="predicted"/>
<keyword evidence="1" id="KW-1133">Transmembrane helix</keyword>
<dbReference type="AlphaFoldDB" id="A0A562UBQ6"/>